<evidence type="ECO:0000313" key="3">
    <source>
        <dbReference type="EMBL" id="SHH78632.1"/>
    </source>
</evidence>
<dbReference type="InterPro" id="IPR038765">
    <property type="entry name" value="Papain-like_cys_pep_sf"/>
</dbReference>
<proteinExistence type="predicted"/>
<dbReference type="RefSeq" id="WP_072831281.1">
    <property type="nucleotide sequence ID" value="NZ_FQXP01000005.1"/>
</dbReference>
<dbReference type="InterPro" id="IPR002931">
    <property type="entry name" value="Transglutaminase-like"/>
</dbReference>
<protein>
    <submittedName>
        <fullName evidence="3">Transglutaminase-like superfamily protein</fullName>
    </submittedName>
</protein>
<feature type="transmembrane region" description="Helical" evidence="1">
    <location>
        <begin position="147"/>
        <end position="165"/>
    </location>
</feature>
<keyword evidence="1" id="KW-0812">Transmembrane</keyword>
<gene>
    <name evidence="3" type="ORF">SAMN02745196_01360</name>
</gene>
<dbReference type="STRING" id="1121306.SAMN02745196_01360"/>
<dbReference type="SUPFAM" id="SSF54001">
    <property type="entry name" value="Cysteine proteinases"/>
    <property type="match status" value="1"/>
</dbReference>
<keyword evidence="1" id="KW-0472">Membrane</keyword>
<name>A0A1M5VTP1_9CLOT</name>
<dbReference type="PANTHER" id="PTHR33490:SF3">
    <property type="entry name" value="CONSERVED INTEGRAL MEMBRANE PROTEIN"/>
    <property type="match status" value="1"/>
</dbReference>
<feature type="domain" description="Transglutaminase-like" evidence="2">
    <location>
        <begin position="301"/>
        <end position="363"/>
    </location>
</feature>
<dbReference type="Proteomes" id="UP000184526">
    <property type="component" value="Unassembled WGS sequence"/>
</dbReference>
<dbReference type="SMART" id="SM00460">
    <property type="entry name" value="TGc"/>
    <property type="match status" value="1"/>
</dbReference>
<dbReference type="Pfam" id="PF01841">
    <property type="entry name" value="Transglut_core"/>
    <property type="match status" value="1"/>
</dbReference>
<dbReference type="EMBL" id="FQXP01000005">
    <property type="protein sequence ID" value="SHH78632.1"/>
    <property type="molecule type" value="Genomic_DNA"/>
</dbReference>
<evidence type="ECO:0000313" key="4">
    <source>
        <dbReference type="Proteomes" id="UP000184526"/>
    </source>
</evidence>
<dbReference type="Gene3D" id="3.10.620.30">
    <property type="match status" value="1"/>
</dbReference>
<keyword evidence="1" id="KW-1133">Transmembrane helix</keyword>
<sequence>MNYENILDVFLVCLMVFPILKGFICKFSSKSYKERVFSVQCSLSFLLCILCSVMVNKNIFIEQKEGIYSTIYSNIPNVILELVNNAPFIIYVIFIPTVALFLYKVFQITFVFINKIFFDPLLESLDKHIGEGIGGRVLGAIFEIPKAIVNLIVCCLIISAINLFTTSSISNDYISKSKIYNYVNGEILSPITTSNIAKSLPNLLNNSFKVNVDESLAKNNGNIEESKNVIIYYNGVTLDQAIKSNESLESFARELVNKEVTSIDKAEKIYSWITKNITYDYDKAEDIINNNYSKNSGAITAFNSRKGICFDYASLYVTMCKANNIPVRLITGMGFDGEQWVNHSWNQVYIKEIDNWIDVDCTFGLSGNYFNNLRFKIDHKEGKVAGEW</sequence>
<feature type="transmembrane region" description="Helical" evidence="1">
    <location>
        <begin position="6"/>
        <end position="24"/>
    </location>
</feature>
<dbReference type="OrthoDB" id="1817605at2"/>
<feature type="transmembrane region" description="Helical" evidence="1">
    <location>
        <begin position="88"/>
        <end position="106"/>
    </location>
</feature>
<feature type="transmembrane region" description="Helical" evidence="1">
    <location>
        <begin position="36"/>
        <end position="55"/>
    </location>
</feature>
<reference evidence="3 4" key="1">
    <citation type="submission" date="2016-11" db="EMBL/GenBank/DDBJ databases">
        <authorList>
            <person name="Jaros S."/>
            <person name="Januszkiewicz K."/>
            <person name="Wedrychowicz H."/>
        </authorList>
    </citation>
    <scope>NUCLEOTIDE SEQUENCE [LARGE SCALE GENOMIC DNA]</scope>
    <source>
        <strain evidence="3 4">DSM 3089</strain>
    </source>
</reference>
<evidence type="ECO:0000256" key="1">
    <source>
        <dbReference type="SAM" id="Phobius"/>
    </source>
</evidence>
<organism evidence="3 4">
    <name type="scientific">Clostridium collagenovorans DSM 3089</name>
    <dbReference type="NCBI Taxonomy" id="1121306"/>
    <lineage>
        <taxon>Bacteria</taxon>
        <taxon>Bacillati</taxon>
        <taxon>Bacillota</taxon>
        <taxon>Clostridia</taxon>
        <taxon>Eubacteriales</taxon>
        <taxon>Clostridiaceae</taxon>
        <taxon>Clostridium</taxon>
    </lineage>
</organism>
<dbReference type="PANTHER" id="PTHR33490">
    <property type="entry name" value="BLR5614 PROTEIN-RELATED"/>
    <property type="match status" value="1"/>
</dbReference>
<accession>A0A1M5VTP1</accession>
<keyword evidence="4" id="KW-1185">Reference proteome</keyword>
<evidence type="ECO:0000259" key="2">
    <source>
        <dbReference type="SMART" id="SM00460"/>
    </source>
</evidence>
<dbReference type="AlphaFoldDB" id="A0A1M5VTP1"/>